<dbReference type="AlphaFoldDB" id="A0A516V735"/>
<evidence type="ECO:0000313" key="1">
    <source>
        <dbReference type="EMBL" id="QDQ74323.1"/>
    </source>
</evidence>
<dbReference type="RefSeq" id="WP_143879832.1">
    <property type="nucleotide sequence ID" value="NZ_BAABLZ010000001.1"/>
</dbReference>
<reference evidence="1 2" key="1">
    <citation type="submission" date="2019-07" db="EMBL/GenBank/DDBJ databases">
        <title>Lysobacter weifangensis sp. nov., isolated from bensulfuron-methyl contaminated farmland soil.</title>
        <authorList>
            <person name="Zhao H."/>
        </authorList>
    </citation>
    <scope>NUCLEOTIDE SEQUENCE [LARGE SCALE GENOMIC DNA]</scope>
    <source>
        <strain evidence="1 2">CC-Bw-6</strain>
    </source>
</reference>
<dbReference type="EMBL" id="CP041742">
    <property type="protein sequence ID" value="QDQ74323.1"/>
    <property type="molecule type" value="Genomic_DNA"/>
</dbReference>
<organism evidence="1 2">
    <name type="scientific">Pseudoluteimonas lycopersici</name>
    <dbReference type="NCBI Taxonomy" id="1324796"/>
    <lineage>
        <taxon>Bacteria</taxon>
        <taxon>Pseudomonadati</taxon>
        <taxon>Pseudomonadota</taxon>
        <taxon>Gammaproteobacteria</taxon>
        <taxon>Lysobacterales</taxon>
        <taxon>Lysobacteraceae</taxon>
        <taxon>Pseudoluteimonas</taxon>
    </lineage>
</organism>
<name>A0A516V735_9GAMM</name>
<keyword evidence="2" id="KW-1185">Reference proteome</keyword>
<gene>
    <name evidence="1" type="ORF">FNZ56_10745</name>
</gene>
<accession>A0A516V735</accession>
<protein>
    <recommendedName>
        <fullName evidence="3">DUF883 family protein</fullName>
    </recommendedName>
</protein>
<proteinExistence type="predicted"/>
<dbReference type="OrthoDB" id="5966597at2"/>
<sequence>MNPTSTDAMKASLGEAGGHLKQAASAAGDAIKNIAAAAGDEAKLGKAQMKAELADGALAGLDAAGHAGAASKEQVDALVDKGRDLVESAADLIRERPLASFGVAFAAGWIIAKLARGGDK</sequence>
<dbReference type="Proteomes" id="UP000315891">
    <property type="component" value="Chromosome"/>
</dbReference>
<evidence type="ECO:0000313" key="2">
    <source>
        <dbReference type="Proteomes" id="UP000315891"/>
    </source>
</evidence>
<evidence type="ECO:0008006" key="3">
    <source>
        <dbReference type="Google" id="ProtNLM"/>
    </source>
</evidence>